<dbReference type="KEGG" id="palr:HGI30_22335"/>
<evidence type="ECO:0000256" key="1">
    <source>
        <dbReference type="SAM" id="Phobius"/>
    </source>
</evidence>
<name>A0A6H2H2U0_9BACL</name>
<dbReference type="EMBL" id="CP051428">
    <property type="protein sequence ID" value="QJC53991.1"/>
    <property type="molecule type" value="Genomic_DNA"/>
</dbReference>
<keyword evidence="1" id="KW-0472">Membrane</keyword>
<keyword evidence="1" id="KW-0812">Transmembrane</keyword>
<keyword evidence="1" id="KW-1133">Transmembrane helix</keyword>
<feature type="transmembrane region" description="Helical" evidence="1">
    <location>
        <begin position="44"/>
        <end position="62"/>
    </location>
</feature>
<gene>
    <name evidence="2" type="ORF">HGI30_22335</name>
</gene>
<dbReference type="AlphaFoldDB" id="A0A6H2H2U0"/>
<sequence length="143" mass="16243">MADRRKQPPRFDPLHHFVNLPLGLALLIACSVHAARQPWGTDAAWTAWLLAGLALVLLLGLLRMRVYATKSQDRIIRAEERLRHFRLTGRELDPRLTLPQLLALRNAGDGEFPALCGRAAAERLEPPAIRAEIREFRPDEMRI</sequence>
<accession>A0A6H2H2U0</accession>
<reference evidence="2 3" key="1">
    <citation type="submission" date="2020-04" db="EMBL/GenBank/DDBJ databases">
        <title>Novel Paenibacillus strain UniB2 isolated from commercial digestive syrup.</title>
        <authorList>
            <person name="Thorat V."/>
            <person name="Kirdat K."/>
            <person name="Tiwarekar B."/>
            <person name="Yadav A."/>
        </authorList>
    </citation>
    <scope>NUCLEOTIDE SEQUENCE [LARGE SCALE GENOMIC DNA]</scope>
    <source>
        <strain evidence="2 3">UniB2</strain>
    </source>
</reference>
<keyword evidence="3" id="KW-1185">Reference proteome</keyword>
<protein>
    <submittedName>
        <fullName evidence="2">ABC transporter permease</fullName>
    </submittedName>
</protein>
<evidence type="ECO:0000313" key="3">
    <source>
        <dbReference type="Proteomes" id="UP000502136"/>
    </source>
</evidence>
<dbReference type="PROSITE" id="PS51257">
    <property type="entry name" value="PROKAR_LIPOPROTEIN"/>
    <property type="match status" value="1"/>
</dbReference>
<proteinExistence type="predicted"/>
<dbReference type="RefSeq" id="WP_168909519.1">
    <property type="nucleotide sequence ID" value="NZ_CP051428.1"/>
</dbReference>
<dbReference type="InterPro" id="IPR045385">
    <property type="entry name" value="DUF6526"/>
</dbReference>
<dbReference type="Pfam" id="PF20136">
    <property type="entry name" value="DUF6526"/>
    <property type="match status" value="1"/>
</dbReference>
<dbReference type="Proteomes" id="UP000502136">
    <property type="component" value="Chromosome"/>
</dbReference>
<evidence type="ECO:0000313" key="2">
    <source>
        <dbReference type="EMBL" id="QJC53991.1"/>
    </source>
</evidence>
<organism evidence="2 3">
    <name type="scientific">Paenibacillus albicereus</name>
    <dbReference type="NCBI Taxonomy" id="2726185"/>
    <lineage>
        <taxon>Bacteria</taxon>
        <taxon>Bacillati</taxon>
        <taxon>Bacillota</taxon>
        <taxon>Bacilli</taxon>
        <taxon>Bacillales</taxon>
        <taxon>Paenibacillaceae</taxon>
        <taxon>Paenibacillus</taxon>
    </lineage>
</organism>